<dbReference type="EMBL" id="CABFOC020000035">
    <property type="protein sequence ID" value="CAH0050199.1"/>
    <property type="molecule type" value="Genomic_DNA"/>
</dbReference>
<accession>A0A9P0EIV0</accession>
<dbReference type="GO" id="GO:0016151">
    <property type="term" value="F:nickel cation binding"/>
    <property type="evidence" value="ECO:0007669"/>
    <property type="project" value="InterPro"/>
</dbReference>
<feature type="domain" description="CobW/HypB/UreG nucleotide-binding" evidence="7">
    <location>
        <begin position="70"/>
        <end position="233"/>
    </location>
</feature>
<comment type="similarity">
    <text evidence="1">Belongs to the SIMIBI class G3E GTPase family. UreG subfamily.</text>
</comment>
<keyword evidence="5" id="KW-0143">Chaperone</keyword>
<evidence type="ECO:0000256" key="6">
    <source>
        <dbReference type="SAM" id="MobiDB-lite"/>
    </source>
</evidence>
<keyword evidence="3" id="KW-0996">Nickel insertion</keyword>
<feature type="region of interest" description="Disordered" evidence="6">
    <location>
        <begin position="1"/>
        <end position="35"/>
    </location>
</feature>
<feature type="region of interest" description="Disordered" evidence="6">
    <location>
        <begin position="259"/>
        <end position="279"/>
    </location>
</feature>
<comment type="caution">
    <text evidence="8">The sequence shown here is derived from an EMBL/GenBank/DDBJ whole genome shotgun (WGS) entry which is preliminary data.</text>
</comment>
<dbReference type="NCBIfam" id="TIGR00101">
    <property type="entry name" value="ureG"/>
    <property type="match status" value="1"/>
</dbReference>
<dbReference type="FunFam" id="3.40.50.300:FF:000208">
    <property type="entry name" value="Urease accessory protein UreG"/>
    <property type="match status" value="1"/>
</dbReference>
<keyword evidence="4" id="KW-0342">GTP-binding</keyword>
<feature type="compositionally biased region" description="Basic and acidic residues" evidence="6">
    <location>
        <begin position="1"/>
        <end position="16"/>
    </location>
</feature>
<dbReference type="GO" id="GO:0043419">
    <property type="term" value="P:urea catabolic process"/>
    <property type="evidence" value="ECO:0007669"/>
    <property type="project" value="InterPro"/>
</dbReference>
<keyword evidence="9" id="KW-1185">Reference proteome</keyword>
<gene>
    <name evidence="8" type="ORF">CSOL1703_00002168</name>
</gene>
<reference evidence="8 9" key="2">
    <citation type="submission" date="2021-10" db="EMBL/GenBank/DDBJ databases">
        <authorList>
            <person name="Piombo E."/>
        </authorList>
    </citation>
    <scope>NUCLEOTIDE SEQUENCE [LARGE SCALE GENOMIC DNA]</scope>
</reference>
<dbReference type="GO" id="GO:0003924">
    <property type="term" value="F:GTPase activity"/>
    <property type="evidence" value="ECO:0007669"/>
    <property type="project" value="InterPro"/>
</dbReference>
<dbReference type="Proteomes" id="UP000775872">
    <property type="component" value="Unassembled WGS sequence"/>
</dbReference>
<keyword evidence="2" id="KW-0547">Nucleotide-binding</keyword>
<dbReference type="PANTHER" id="PTHR31715:SF0">
    <property type="entry name" value="UREASE ACCESSORY PROTEIN G"/>
    <property type="match status" value="1"/>
</dbReference>
<dbReference type="AlphaFoldDB" id="A0A9P0EIV0"/>
<dbReference type="CDD" id="cd05540">
    <property type="entry name" value="UreG"/>
    <property type="match status" value="1"/>
</dbReference>
<evidence type="ECO:0000256" key="4">
    <source>
        <dbReference type="ARBA" id="ARBA00023134"/>
    </source>
</evidence>
<evidence type="ECO:0000256" key="1">
    <source>
        <dbReference type="ARBA" id="ARBA00005732"/>
    </source>
</evidence>
<organism evidence="8 9">
    <name type="scientific">Clonostachys solani</name>
    <dbReference type="NCBI Taxonomy" id="160281"/>
    <lineage>
        <taxon>Eukaryota</taxon>
        <taxon>Fungi</taxon>
        <taxon>Dikarya</taxon>
        <taxon>Ascomycota</taxon>
        <taxon>Pezizomycotina</taxon>
        <taxon>Sordariomycetes</taxon>
        <taxon>Hypocreomycetidae</taxon>
        <taxon>Hypocreales</taxon>
        <taxon>Bionectriaceae</taxon>
        <taxon>Clonostachys</taxon>
    </lineage>
</organism>
<proteinExistence type="inferred from homology"/>
<name>A0A9P0EIV0_9HYPO</name>
<dbReference type="InterPro" id="IPR004400">
    <property type="entry name" value="UreG"/>
</dbReference>
<dbReference type="InterPro" id="IPR003495">
    <property type="entry name" value="CobW/HypB/UreG_nucleotide-bd"/>
</dbReference>
<dbReference type="SUPFAM" id="SSF52540">
    <property type="entry name" value="P-loop containing nucleoside triphosphate hydrolases"/>
    <property type="match status" value="1"/>
</dbReference>
<sequence>MSHSHSHEGGASHSHDSSGFNAQEHGHSHEILDGPGTYLGREMPIIEGRTWSDRAFTIGIGGLRSNGNRPVGSGKTALMLALCLALRSKYNLAAVTNDIFTREDAEFLTRNRALPPNRIRAIETGGCPHAAVREDISANLAALEDLHREFGTDLLLIESGGDNLAANYSRELADFIIYVIDVSGGDKIPRKGGPGITQSDLLIVNKTDLAEAVGADLKVMERDARKMREGGPTVFAQVKKDVGVDHIVNLITSAWRASGAEEERKTKGGPKPTEGIENL</sequence>
<evidence type="ECO:0000256" key="3">
    <source>
        <dbReference type="ARBA" id="ARBA00022988"/>
    </source>
</evidence>
<evidence type="ECO:0000313" key="9">
    <source>
        <dbReference type="Proteomes" id="UP000775872"/>
    </source>
</evidence>
<dbReference type="Pfam" id="PF02492">
    <property type="entry name" value="cobW"/>
    <property type="match status" value="1"/>
</dbReference>
<protein>
    <recommendedName>
        <fullName evidence="7">CobW/HypB/UreG nucleotide-binding domain-containing protein</fullName>
    </recommendedName>
</protein>
<dbReference type="GO" id="GO:0005525">
    <property type="term" value="F:GTP binding"/>
    <property type="evidence" value="ECO:0007669"/>
    <property type="project" value="UniProtKB-KW"/>
</dbReference>
<evidence type="ECO:0000256" key="2">
    <source>
        <dbReference type="ARBA" id="ARBA00022741"/>
    </source>
</evidence>
<dbReference type="InterPro" id="IPR027417">
    <property type="entry name" value="P-loop_NTPase"/>
</dbReference>
<evidence type="ECO:0000256" key="5">
    <source>
        <dbReference type="ARBA" id="ARBA00023186"/>
    </source>
</evidence>
<dbReference type="HAMAP" id="MF_01389">
    <property type="entry name" value="UreG"/>
    <property type="match status" value="1"/>
</dbReference>
<evidence type="ECO:0000259" key="7">
    <source>
        <dbReference type="Pfam" id="PF02492"/>
    </source>
</evidence>
<dbReference type="Gene3D" id="3.40.50.300">
    <property type="entry name" value="P-loop containing nucleotide triphosphate hydrolases"/>
    <property type="match status" value="1"/>
</dbReference>
<dbReference type="OrthoDB" id="10063137at2759"/>
<reference evidence="9" key="1">
    <citation type="submission" date="2019-06" db="EMBL/GenBank/DDBJ databases">
        <authorList>
            <person name="Broberg M."/>
        </authorList>
    </citation>
    <scope>NUCLEOTIDE SEQUENCE [LARGE SCALE GENOMIC DNA]</scope>
</reference>
<evidence type="ECO:0000313" key="8">
    <source>
        <dbReference type="EMBL" id="CAH0050199.1"/>
    </source>
</evidence>
<dbReference type="PANTHER" id="PTHR31715">
    <property type="entry name" value="UREASE ACCESSORY PROTEIN G"/>
    <property type="match status" value="1"/>
</dbReference>